<sequence length="393" mass="43787">MLLTPRVLRARKAARTDAASSIPPSDSTSPSSPVPIVDTPVVDHSPEDSDSSVSDSSYDSDHASAGAAKMHATYDAESNISNVDFDVGEALPPDADECLVECSEALAALLKARIPGFVRPSAKPSSGRQQTFFVLDEMCKSSLSDAAFTRMSQVIHSTAKLAKLQCAGESIAEAFPKSALDNIVLEFRAALAEMEYLGPATMMTISAHSIMHIPDIVKQFGPIKGFVWNYYVERWMHYVKRALSATIGFARNIVQAFQVMSATARNRADCRLFPNANREPFAHDVGHSVREYVDMFRDVDAFDEWCLTNFGRRLLPTKVKVYHRAYYGNVLWRTTRLDRTFPGSQNDLVYTISGDEHYTGQIEAIGQFEFPGGPPFNVFICQRWWRMYVPRNC</sequence>
<gene>
    <name evidence="3" type="ORF">PLBR_LOCUS8977</name>
</gene>
<dbReference type="AlphaFoldDB" id="A0A3P3YNF7"/>
<name>A0A3P3YNF7_PLABS</name>
<evidence type="ECO:0000259" key="2">
    <source>
        <dbReference type="Pfam" id="PF13960"/>
    </source>
</evidence>
<protein>
    <recommendedName>
        <fullName evidence="2">DUF4218 domain-containing protein</fullName>
    </recommendedName>
</protein>
<dbReference type="Proteomes" id="UP000290189">
    <property type="component" value="Unassembled WGS sequence"/>
</dbReference>
<reference evidence="3 4" key="1">
    <citation type="submission" date="2018-03" db="EMBL/GenBank/DDBJ databases">
        <authorList>
            <person name="Fogelqvist J."/>
        </authorList>
    </citation>
    <scope>NUCLEOTIDE SEQUENCE [LARGE SCALE GENOMIC DNA]</scope>
</reference>
<feature type="region of interest" description="Disordered" evidence="1">
    <location>
        <begin position="12"/>
        <end position="64"/>
    </location>
</feature>
<feature type="compositionally biased region" description="Low complexity" evidence="1">
    <location>
        <begin position="17"/>
        <end position="43"/>
    </location>
</feature>
<organism evidence="3 4">
    <name type="scientific">Plasmodiophora brassicae</name>
    <name type="common">Clubroot disease agent</name>
    <dbReference type="NCBI Taxonomy" id="37360"/>
    <lineage>
        <taxon>Eukaryota</taxon>
        <taxon>Sar</taxon>
        <taxon>Rhizaria</taxon>
        <taxon>Endomyxa</taxon>
        <taxon>Phytomyxea</taxon>
        <taxon>Plasmodiophorida</taxon>
        <taxon>Plasmodiophoridae</taxon>
        <taxon>Plasmodiophora</taxon>
    </lineage>
</organism>
<evidence type="ECO:0000313" key="3">
    <source>
        <dbReference type="EMBL" id="SPR01762.1"/>
    </source>
</evidence>
<dbReference type="InterPro" id="IPR025452">
    <property type="entry name" value="DUF4218"/>
</dbReference>
<evidence type="ECO:0000313" key="4">
    <source>
        <dbReference type="Proteomes" id="UP000290189"/>
    </source>
</evidence>
<proteinExistence type="predicted"/>
<dbReference type="Pfam" id="PF13960">
    <property type="entry name" value="DUF4218"/>
    <property type="match status" value="1"/>
</dbReference>
<dbReference type="EMBL" id="OVEO01000019">
    <property type="protein sequence ID" value="SPR01762.1"/>
    <property type="molecule type" value="Genomic_DNA"/>
</dbReference>
<evidence type="ECO:0000256" key="1">
    <source>
        <dbReference type="SAM" id="MobiDB-lite"/>
    </source>
</evidence>
<keyword evidence="3" id="KW-0496">Mitochondrion</keyword>
<feature type="domain" description="DUF4218" evidence="2">
    <location>
        <begin position="175"/>
        <end position="244"/>
    </location>
</feature>
<accession>A0A3P3YNF7</accession>
<geneLocation type="mitochondrion" evidence="3"/>